<protein>
    <submittedName>
        <fullName evidence="2">Uncharacterized protein</fullName>
    </submittedName>
</protein>
<dbReference type="AlphaFoldDB" id="A0A9P6GPB5"/>
<sequence>MEQPTDAEILDATRALYNSTPNVGRAKALVTLKTENNWDIGNKRFKRLLEASDVAQNNAAGAKEEDTTGGAQQQLEPPKPASTPIQLPKDAHAALVRYMETSIRCFRIYGRGAYDYGVSPNMDQQLLIGICHGRLLRLGAPGPWDEKTKIYIASSSEMYTIWNYWWAAGRKVGLAKEDIGRQLEAEYGVDPTPWLPVLSKAQLLQRKAVFKAKSLDLKRAMLESDPEARKVIPVDSKGGPVWDEEVHGEYAVLVVKISKADGVTEYGAVE</sequence>
<dbReference type="Proteomes" id="UP000756921">
    <property type="component" value="Unassembled WGS sequence"/>
</dbReference>
<dbReference type="EMBL" id="WJXW01000002">
    <property type="protein sequence ID" value="KAF9739377.1"/>
    <property type="molecule type" value="Genomic_DNA"/>
</dbReference>
<evidence type="ECO:0000313" key="2">
    <source>
        <dbReference type="EMBL" id="KAF9739377.1"/>
    </source>
</evidence>
<evidence type="ECO:0000256" key="1">
    <source>
        <dbReference type="SAM" id="MobiDB-lite"/>
    </source>
</evidence>
<comment type="caution">
    <text evidence="2">The sequence shown here is derived from an EMBL/GenBank/DDBJ whole genome shotgun (WGS) entry which is preliminary data.</text>
</comment>
<feature type="region of interest" description="Disordered" evidence="1">
    <location>
        <begin position="58"/>
        <end position="86"/>
    </location>
</feature>
<evidence type="ECO:0000313" key="3">
    <source>
        <dbReference type="Proteomes" id="UP000756921"/>
    </source>
</evidence>
<keyword evidence="3" id="KW-1185">Reference proteome</keyword>
<proteinExistence type="predicted"/>
<reference evidence="2" key="1">
    <citation type="journal article" date="2020" name="Mol. Plant Microbe Interact.">
        <title>Genome Sequence of the Biocontrol Agent Coniothyrium minitans strain Conio (IMI 134523).</title>
        <authorList>
            <person name="Patel D."/>
            <person name="Shittu T.A."/>
            <person name="Baroncelli R."/>
            <person name="Muthumeenakshi S."/>
            <person name="Osborne T.H."/>
            <person name="Janganan T.K."/>
            <person name="Sreenivasaprasad S."/>
        </authorList>
    </citation>
    <scope>NUCLEOTIDE SEQUENCE</scope>
    <source>
        <strain evidence="2">Conio</strain>
    </source>
</reference>
<dbReference type="OrthoDB" id="4151615at2759"/>
<gene>
    <name evidence="2" type="ORF">PMIN01_02011</name>
</gene>
<accession>A0A9P6GPB5</accession>
<name>A0A9P6GPB5_9PLEO</name>
<organism evidence="2 3">
    <name type="scientific">Paraphaeosphaeria minitans</name>
    <dbReference type="NCBI Taxonomy" id="565426"/>
    <lineage>
        <taxon>Eukaryota</taxon>
        <taxon>Fungi</taxon>
        <taxon>Dikarya</taxon>
        <taxon>Ascomycota</taxon>
        <taxon>Pezizomycotina</taxon>
        <taxon>Dothideomycetes</taxon>
        <taxon>Pleosporomycetidae</taxon>
        <taxon>Pleosporales</taxon>
        <taxon>Massarineae</taxon>
        <taxon>Didymosphaeriaceae</taxon>
        <taxon>Paraphaeosphaeria</taxon>
    </lineage>
</organism>